<dbReference type="InterPro" id="IPR050469">
    <property type="entry name" value="Diguanylate_Cyclase"/>
</dbReference>
<gene>
    <name evidence="5" type="ORF">F9U64_14135</name>
</gene>
<dbReference type="GO" id="GO:1902201">
    <property type="term" value="P:negative regulation of bacterial-type flagellum-dependent cell motility"/>
    <property type="evidence" value="ECO:0007669"/>
    <property type="project" value="TreeGrafter"/>
</dbReference>
<dbReference type="InterPro" id="IPR043128">
    <property type="entry name" value="Rev_trsase/Diguanyl_cyclase"/>
</dbReference>
<dbReference type="InterPro" id="IPR029787">
    <property type="entry name" value="Nucleotide_cyclase"/>
</dbReference>
<feature type="transmembrane region" description="Helical" evidence="2">
    <location>
        <begin position="381"/>
        <end position="398"/>
    </location>
</feature>
<dbReference type="PROSITE" id="PS51257">
    <property type="entry name" value="PROKAR_LIPOPROTEIN"/>
    <property type="match status" value="1"/>
</dbReference>
<dbReference type="CDD" id="cd01949">
    <property type="entry name" value="GGDEF"/>
    <property type="match status" value="1"/>
</dbReference>
<dbReference type="Proteomes" id="UP000480246">
    <property type="component" value="Unassembled WGS sequence"/>
</dbReference>
<evidence type="ECO:0000313" key="5">
    <source>
        <dbReference type="EMBL" id="KAB8130763.1"/>
    </source>
</evidence>
<accession>A0A7C8GS24</accession>
<keyword evidence="6" id="KW-1185">Reference proteome</keyword>
<evidence type="ECO:0000259" key="4">
    <source>
        <dbReference type="PROSITE" id="PS50887"/>
    </source>
</evidence>
<evidence type="ECO:0000256" key="2">
    <source>
        <dbReference type="SAM" id="Phobius"/>
    </source>
</evidence>
<feature type="coiled-coil region" evidence="1">
    <location>
        <begin position="426"/>
        <end position="453"/>
    </location>
</feature>
<evidence type="ECO:0000256" key="1">
    <source>
        <dbReference type="SAM" id="Coils"/>
    </source>
</evidence>
<dbReference type="PANTHER" id="PTHR45138:SF9">
    <property type="entry name" value="DIGUANYLATE CYCLASE DGCM-RELATED"/>
    <property type="match status" value="1"/>
</dbReference>
<keyword evidence="2" id="KW-1133">Transmembrane helix</keyword>
<dbReference type="InterPro" id="IPR011623">
    <property type="entry name" value="7TMR_DISM_rcpt_extracell_dom1"/>
</dbReference>
<dbReference type="Pfam" id="PF00990">
    <property type="entry name" value="GGDEF"/>
    <property type="match status" value="1"/>
</dbReference>
<feature type="transmembrane region" description="Helical" evidence="2">
    <location>
        <begin position="229"/>
        <end position="247"/>
    </location>
</feature>
<dbReference type="GO" id="GO:0005886">
    <property type="term" value="C:plasma membrane"/>
    <property type="evidence" value="ECO:0007669"/>
    <property type="project" value="TreeGrafter"/>
</dbReference>
<feature type="transmembrane region" description="Helical" evidence="2">
    <location>
        <begin position="267"/>
        <end position="287"/>
    </location>
</feature>
<feature type="transmembrane region" description="Helical" evidence="2">
    <location>
        <begin position="352"/>
        <end position="375"/>
    </location>
</feature>
<dbReference type="SUPFAM" id="SSF55073">
    <property type="entry name" value="Nucleotide cyclase"/>
    <property type="match status" value="1"/>
</dbReference>
<keyword evidence="2" id="KW-0472">Membrane</keyword>
<keyword evidence="3" id="KW-0732">Signal</keyword>
<feature type="transmembrane region" description="Helical" evidence="2">
    <location>
        <begin position="200"/>
        <end position="222"/>
    </location>
</feature>
<feature type="transmembrane region" description="Helical" evidence="2">
    <location>
        <begin position="294"/>
        <end position="312"/>
    </location>
</feature>
<dbReference type="GO" id="GO:0043709">
    <property type="term" value="P:cell adhesion involved in single-species biofilm formation"/>
    <property type="evidence" value="ECO:0007669"/>
    <property type="project" value="TreeGrafter"/>
</dbReference>
<keyword evidence="1" id="KW-0175">Coiled coil</keyword>
<dbReference type="Pfam" id="PF07695">
    <property type="entry name" value="7TMR-DISM_7TM"/>
    <property type="match status" value="1"/>
</dbReference>
<evidence type="ECO:0000256" key="3">
    <source>
        <dbReference type="SAM" id="SignalP"/>
    </source>
</evidence>
<name>A0A7C8GS24_9BACI</name>
<keyword evidence="2" id="KW-0812">Transmembrane</keyword>
<feature type="domain" description="GGDEF" evidence="4">
    <location>
        <begin position="481"/>
        <end position="619"/>
    </location>
</feature>
<dbReference type="Gene3D" id="3.30.70.270">
    <property type="match status" value="1"/>
</dbReference>
<dbReference type="GO" id="GO:0052621">
    <property type="term" value="F:diguanylate cyclase activity"/>
    <property type="evidence" value="ECO:0007669"/>
    <property type="project" value="TreeGrafter"/>
</dbReference>
<feature type="signal peptide" evidence="3">
    <location>
        <begin position="1"/>
        <end position="17"/>
    </location>
</feature>
<dbReference type="SMART" id="SM00267">
    <property type="entry name" value="GGDEF"/>
    <property type="match status" value="1"/>
</dbReference>
<proteinExistence type="predicted"/>
<protein>
    <submittedName>
        <fullName evidence="5">Diguanylate cyclase</fullName>
    </submittedName>
</protein>
<organism evidence="5 6">
    <name type="scientific">Gracilibacillus oryzae</name>
    <dbReference type="NCBI Taxonomy" id="1672701"/>
    <lineage>
        <taxon>Bacteria</taxon>
        <taxon>Bacillati</taxon>
        <taxon>Bacillota</taxon>
        <taxon>Bacilli</taxon>
        <taxon>Bacillales</taxon>
        <taxon>Bacillaceae</taxon>
        <taxon>Gracilibacillus</taxon>
    </lineage>
</organism>
<dbReference type="InterPro" id="IPR008979">
    <property type="entry name" value="Galactose-bd-like_sf"/>
</dbReference>
<sequence length="620" mass="71008">MRPKLFIILFFTMILQACGTTNESVIKTQQGKLDLTEWNQDDELIPLYGEWEFYWNQLLEPEDFSGGSVNDEAQMIDLPAIWNTHTLNGQLLPSDGYATFRLHISIPDLDDVLGLQLPIMYSANKLWVDNQLIAENGQVGKNRRTSVPEKHPQVAYFWPKDHTFTITLQISNYHHINGGMLDPIILGTSQNINVSNVKEIIFQSFLIGFLVLAGIYHIGLGFFRKVEPFFYYFGILCLVAAFRYLMVGDVFFIKLFPGIPWELANKLDYISLYTHVPLLAMVLYRLFPKESYRWFTKVTIIVTIFYDFLTLFTNSKTYLLFEVYFHLFMIICVGYSLVVVIKSLKSKHEERYYLLTGITFLMVTILLDISAAFLRLPEVDVYPVGIVFLVICFSLVISRRISTSLDLSKNLAKDLAQLNSGLEAKVEERTLQLQQSNRKLEELNDKLKSMALIDGLTNIPNRRQFDEYFKEQYTICAKENIPLSILFLDIDYFKNYNDWYGHQKGDECLIQVAHVLDKQINALPNGLAARYGGEEFVCLIPEADQAEAQRIAKNINQQIEQLKIPHEKSPVSNYVTSSVGLYTAIPQIQIDLNTALKQADKALYQAKAAGRNQVASCSTI</sequence>
<dbReference type="AlphaFoldDB" id="A0A7C8GS24"/>
<dbReference type="OrthoDB" id="9759607at2"/>
<dbReference type="Gene3D" id="2.60.120.260">
    <property type="entry name" value="Galactose-binding domain-like"/>
    <property type="match status" value="1"/>
</dbReference>
<feature type="transmembrane region" description="Helical" evidence="2">
    <location>
        <begin position="318"/>
        <end position="340"/>
    </location>
</feature>
<dbReference type="PANTHER" id="PTHR45138">
    <property type="entry name" value="REGULATORY COMPONENTS OF SENSORY TRANSDUCTION SYSTEM"/>
    <property type="match status" value="1"/>
</dbReference>
<dbReference type="PROSITE" id="PS50887">
    <property type="entry name" value="GGDEF"/>
    <property type="match status" value="1"/>
</dbReference>
<dbReference type="RefSeq" id="WP_153404807.1">
    <property type="nucleotide sequence ID" value="NZ_ML762434.1"/>
</dbReference>
<reference evidence="5 6" key="1">
    <citation type="submission" date="2019-10" db="EMBL/GenBank/DDBJ databases">
        <title>Gracilibacillus sp. nov. isolated from rice seeds.</title>
        <authorList>
            <person name="He S."/>
        </authorList>
    </citation>
    <scope>NUCLEOTIDE SEQUENCE [LARGE SCALE GENOMIC DNA]</scope>
    <source>
        <strain evidence="5 6">TD8</strain>
    </source>
</reference>
<feature type="chain" id="PRO_5038646523" evidence="3">
    <location>
        <begin position="18"/>
        <end position="620"/>
    </location>
</feature>
<dbReference type="SUPFAM" id="SSF49785">
    <property type="entry name" value="Galactose-binding domain-like"/>
    <property type="match status" value="1"/>
</dbReference>
<dbReference type="InterPro" id="IPR000160">
    <property type="entry name" value="GGDEF_dom"/>
</dbReference>
<dbReference type="NCBIfam" id="TIGR00254">
    <property type="entry name" value="GGDEF"/>
    <property type="match status" value="1"/>
</dbReference>
<dbReference type="FunFam" id="3.30.70.270:FF:000001">
    <property type="entry name" value="Diguanylate cyclase domain protein"/>
    <property type="match status" value="1"/>
</dbReference>
<comment type="caution">
    <text evidence="5">The sequence shown here is derived from an EMBL/GenBank/DDBJ whole genome shotgun (WGS) entry which is preliminary data.</text>
</comment>
<evidence type="ECO:0000313" key="6">
    <source>
        <dbReference type="Proteomes" id="UP000480246"/>
    </source>
</evidence>
<dbReference type="EMBL" id="WEID01000069">
    <property type="protein sequence ID" value="KAB8130763.1"/>
    <property type="molecule type" value="Genomic_DNA"/>
</dbReference>